<comment type="caution">
    <text evidence="1">The sequence shown here is derived from an EMBL/GenBank/DDBJ whole genome shotgun (WGS) entry which is preliminary data.</text>
</comment>
<gene>
    <name evidence="1" type="ORF">AMECASPLE_010072</name>
</gene>
<sequence length="86" mass="9952">MQVKRNRAPWLRCPTTPMNMTQILILSLLTEMEGTVLTYQKVGEVCSIKCLHQHIPSYPQWTQKPPLSDEMYRAKPSAHPKTVPYL</sequence>
<accession>A0ABV0Z051</accession>
<name>A0ABV0Z051_9TELE</name>
<protein>
    <submittedName>
        <fullName evidence="1">Uncharacterized protein</fullName>
    </submittedName>
</protein>
<keyword evidence="2" id="KW-1185">Reference proteome</keyword>
<evidence type="ECO:0000313" key="1">
    <source>
        <dbReference type="EMBL" id="MEQ2298908.1"/>
    </source>
</evidence>
<reference evidence="1 2" key="1">
    <citation type="submission" date="2021-06" db="EMBL/GenBank/DDBJ databases">
        <authorList>
            <person name="Palmer J.M."/>
        </authorList>
    </citation>
    <scope>NUCLEOTIDE SEQUENCE [LARGE SCALE GENOMIC DNA]</scope>
    <source>
        <strain evidence="1 2">AS_MEX2019</strain>
        <tissue evidence="1">Muscle</tissue>
    </source>
</reference>
<proteinExistence type="predicted"/>
<dbReference type="Proteomes" id="UP001469553">
    <property type="component" value="Unassembled WGS sequence"/>
</dbReference>
<organism evidence="1 2">
    <name type="scientific">Ameca splendens</name>
    <dbReference type="NCBI Taxonomy" id="208324"/>
    <lineage>
        <taxon>Eukaryota</taxon>
        <taxon>Metazoa</taxon>
        <taxon>Chordata</taxon>
        <taxon>Craniata</taxon>
        <taxon>Vertebrata</taxon>
        <taxon>Euteleostomi</taxon>
        <taxon>Actinopterygii</taxon>
        <taxon>Neopterygii</taxon>
        <taxon>Teleostei</taxon>
        <taxon>Neoteleostei</taxon>
        <taxon>Acanthomorphata</taxon>
        <taxon>Ovalentaria</taxon>
        <taxon>Atherinomorphae</taxon>
        <taxon>Cyprinodontiformes</taxon>
        <taxon>Goodeidae</taxon>
        <taxon>Ameca</taxon>
    </lineage>
</organism>
<evidence type="ECO:0000313" key="2">
    <source>
        <dbReference type="Proteomes" id="UP001469553"/>
    </source>
</evidence>
<dbReference type="EMBL" id="JAHRIP010047602">
    <property type="protein sequence ID" value="MEQ2298908.1"/>
    <property type="molecule type" value="Genomic_DNA"/>
</dbReference>